<dbReference type="CDD" id="cd08054">
    <property type="entry name" value="gp6"/>
    <property type="match status" value="1"/>
</dbReference>
<organism evidence="2 3">
    <name type="scientific">Escherichia coli</name>
    <dbReference type="NCBI Taxonomy" id="562"/>
    <lineage>
        <taxon>Bacteria</taxon>
        <taxon>Pseudomonadati</taxon>
        <taxon>Pseudomonadota</taxon>
        <taxon>Gammaproteobacteria</taxon>
        <taxon>Enterobacterales</taxon>
        <taxon>Enterobacteriaceae</taxon>
        <taxon>Escherichia</taxon>
    </lineage>
</organism>
<dbReference type="RefSeq" id="WP_021543573.1">
    <property type="nucleotide sequence ID" value="NZ_AP022161.1"/>
</dbReference>
<accession>A0A0A1AFP6</accession>
<comment type="caution">
    <text evidence="2">The sequence shown here is derived from an EMBL/GenBank/DDBJ whole genome shotgun (WGS) entry which is preliminary data.</text>
</comment>
<evidence type="ECO:0000313" key="1">
    <source>
        <dbReference type="EMBL" id="HAJ0998513.1"/>
    </source>
</evidence>
<name>A0A0A1AFP6_ECOLX</name>
<dbReference type="EMBL" id="JAAJRI010000044">
    <property type="protein sequence ID" value="NGE91471.1"/>
    <property type="molecule type" value="Genomic_DNA"/>
</dbReference>
<proteinExistence type="predicted"/>
<dbReference type="InterPro" id="IPR006450">
    <property type="entry name" value="Phage_HK97_gp6-like"/>
</dbReference>
<dbReference type="AlphaFoldDB" id="A0A0A1AFP6"/>
<gene>
    <name evidence="2" type="ORF">G5603_25485</name>
    <name evidence="1" type="ORF">HL601_23460</name>
</gene>
<reference evidence="1" key="2">
    <citation type="submission" date="2019-09" db="EMBL/GenBank/DDBJ databases">
        <authorList>
            <consortium name="NCBI Pathogen Detection Project"/>
        </authorList>
    </citation>
    <scope>NUCLEOTIDE SEQUENCE</scope>
    <source>
        <strain evidence="1">EC00605</strain>
    </source>
</reference>
<dbReference type="Pfam" id="PF05135">
    <property type="entry name" value="Phage_connect_1"/>
    <property type="match status" value="1"/>
</dbReference>
<evidence type="ECO:0000313" key="3">
    <source>
        <dbReference type="Proteomes" id="UP000472856"/>
    </source>
</evidence>
<dbReference type="Gene3D" id="1.10.3230.30">
    <property type="entry name" value="Phage gp6-like head-tail connector protein"/>
    <property type="match status" value="1"/>
</dbReference>
<dbReference type="Proteomes" id="UP000472856">
    <property type="component" value="Unassembled WGS sequence"/>
</dbReference>
<protein>
    <submittedName>
        <fullName evidence="2">Phage gp6-like head-tail connector protein</fullName>
    </submittedName>
</protein>
<reference evidence="2 3" key="3">
    <citation type="submission" date="2020-02" db="EMBL/GenBank/DDBJ databases">
        <title>WGS of Carbapenem-Resistant Enterobacteriaceae.</title>
        <authorList>
            <person name="Tokajian S."/>
            <person name="El Chaar M."/>
            <person name="El Khoury M."/>
        </authorList>
    </citation>
    <scope>NUCLEOTIDE SEQUENCE [LARGE SCALE GENOMIC DNA]</scope>
    <source>
        <strain evidence="2 3">ECM_75</strain>
    </source>
</reference>
<evidence type="ECO:0000313" key="2">
    <source>
        <dbReference type="EMBL" id="NGE91471.1"/>
    </source>
</evidence>
<dbReference type="EMBL" id="DABGZR010000050">
    <property type="protein sequence ID" value="HAJ0998513.1"/>
    <property type="molecule type" value="Genomic_DNA"/>
</dbReference>
<dbReference type="InterPro" id="IPR021146">
    <property type="entry name" value="Phage_gp6-like_head-tail"/>
</dbReference>
<reference evidence="1" key="1">
    <citation type="journal article" date="2018" name="Genome Biol.">
        <title>SKESA: strategic k-mer extension for scrupulous assemblies.</title>
        <authorList>
            <person name="Souvorov A."/>
            <person name="Agarwala R."/>
            <person name="Lipman D.J."/>
        </authorList>
    </citation>
    <scope>NUCLEOTIDE SEQUENCE [LARGE SCALE GENOMIC DNA]</scope>
    <source>
        <strain evidence="1">EC00605</strain>
    </source>
</reference>
<sequence>MMPTLEELRVQCRIDDDNEQENALLMMYLAAAREEAEKFLNRTLHDETVPDQDTTGLVITPLIKLRLMQLVGYWYENREMQDAVPDFFYTGLRMYRFHPGT</sequence>
<dbReference type="NCBIfam" id="TIGR01560">
    <property type="entry name" value="put_DNA_pack"/>
    <property type="match status" value="1"/>
</dbReference>